<keyword evidence="3" id="KW-1185">Reference proteome</keyword>
<protein>
    <recommendedName>
        <fullName evidence="4">Cytoplasmic protein</fullName>
    </recommendedName>
</protein>
<evidence type="ECO:0008006" key="4">
    <source>
        <dbReference type="Google" id="ProtNLM"/>
    </source>
</evidence>
<dbReference type="AlphaFoldDB" id="A0A560LA50"/>
<accession>A0A560LA50</accession>
<dbReference type="InterPro" id="IPR011051">
    <property type="entry name" value="RmlC_Cupin_sf"/>
</dbReference>
<dbReference type="Proteomes" id="UP000321304">
    <property type="component" value="Unassembled WGS sequence"/>
</dbReference>
<reference evidence="2 3" key="1">
    <citation type="submission" date="2019-06" db="EMBL/GenBank/DDBJ databases">
        <title>Genomic Encyclopedia of Type Strains, Phase IV (KMG-V): Genome sequencing to study the core and pangenomes of soil and plant-associated prokaryotes.</title>
        <authorList>
            <person name="Whitman W."/>
        </authorList>
    </citation>
    <scope>NUCLEOTIDE SEQUENCE [LARGE SCALE GENOMIC DNA]</scope>
    <source>
        <strain evidence="2 3">BR 10355</strain>
    </source>
</reference>
<sequence>MTRDSTFALGAFAALYLVSSAAIAQNAPPTFQGDPDVYKVIFEDQNFRVIETVRKQGVHDKVHGHPLPSVLYHLTDCDTRLYAADGKTTDTHTKAGSVNAVPVIASHSAENIGPADCRQIFIERK</sequence>
<proteinExistence type="predicted"/>
<dbReference type="SUPFAM" id="SSF51182">
    <property type="entry name" value="RmlC-like cupins"/>
    <property type="match status" value="1"/>
</dbReference>
<feature type="chain" id="PRO_5021864851" description="Cytoplasmic protein" evidence="1">
    <location>
        <begin position="25"/>
        <end position="125"/>
    </location>
</feature>
<dbReference type="RefSeq" id="WP_146991149.1">
    <property type="nucleotide sequence ID" value="NZ_VITY01000013.1"/>
</dbReference>
<evidence type="ECO:0000256" key="1">
    <source>
        <dbReference type="SAM" id="SignalP"/>
    </source>
</evidence>
<evidence type="ECO:0000313" key="3">
    <source>
        <dbReference type="Proteomes" id="UP000321304"/>
    </source>
</evidence>
<dbReference type="EMBL" id="VITY01000013">
    <property type="protein sequence ID" value="TWB91324.1"/>
    <property type="molecule type" value="Genomic_DNA"/>
</dbReference>
<name>A0A560LA50_9BRAD</name>
<keyword evidence="1" id="KW-0732">Signal</keyword>
<feature type="signal peptide" evidence="1">
    <location>
        <begin position="1"/>
        <end position="24"/>
    </location>
</feature>
<dbReference type="InterPro" id="IPR014710">
    <property type="entry name" value="RmlC-like_jellyroll"/>
</dbReference>
<comment type="caution">
    <text evidence="2">The sequence shown here is derived from an EMBL/GenBank/DDBJ whole genome shotgun (WGS) entry which is preliminary data.</text>
</comment>
<dbReference type="OrthoDB" id="8232855at2"/>
<organism evidence="2 3">
    <name type="scientific">Bradyrhizobium macuxiense</name>
    <dbReference type="NCBI Taxonomy" id="1755647"/>
    <lineage>
        <taxon>Bacteria</taxon>
        <taxon>Pseudomonadati</taxon>
        <taxon>Pseudomonadota</taxon>
        <taxon>Alphaproteobacteria</taxon>
        <taxon>Hyphomicrobiales</taxon>
        <taxon>Nitrobacteraceae</taxon>
        <taxon>Bradyrhizobium</taxon>
    </lineage>
</organism>
<gene>
    <name evidence="2" type="ORF">FBZ93_113193</name>
</gene>
<evidence type="ECO:0000313" key="2">
    <source>
        <dbReference type="EMBL" id="TWB91324.1"/>
    </source>
</evidence>
<dbReference type="Gene3D" id="2.60.120.10">
    <property type="entry name" value="Jelly Rolls"/>
    <property type="match status" value="1"/>
</dbReference>